<reference evidence="1 2" key="1">
    <citation type="journal article" date="2015" name="Genome Biol. Evol.">
        <title>Comparative Genomics of a Bacterivorous Green Alga Reveals Evolutionary Causalities and Consequences of Phago-Mixotrophic Mode of Nutrition.</title>
        <authorList>
            <person name="Burns J.A."/>
            <person name="Paasch A."/>
            <person name="Narechania A."/>
            <person name="Kim E."/>
        </authorList>
    </citation>
    <scope>NUCLEOTIDE SEQUENCE [LARGE SCALE GENOMIC DNA]</scope>
    <source>
        <strain evidence="1 2">PLY_AMNH</strain>
    </source>
</reference>
<evidence type="ECO:0000313" key="1">
    <source>
        <dbReference type="EMBL" id="KAK3261099.1"/>
    </source>
</evidence>
<comment type="caution">
    <text evidence="1">The sequence shown here is derived from an EMBL/GenBank/DDBJ whole genome shotgun (WGS) entry which is preliminary data.</text>
</comment>
<name>A0AAE0FJW4_9CHLO</name>
<proteinExistence type="predicted"/>
<evidence type="ECO:0000313" key="2">
    <source>
        <dbReference type="Proteomes" id="UP001190700"/>
    </source>
</evidence>
<dbReference type="Proteomes" id="UP001190700">
    <property type="component" value="Unassembled WGS sequence"/>
</dbReference>
<sequence length="102" mass="11275">MDIKEQRARAKSAAKAYLRGEYSGLKAAAQDFGIENKNSSSSKTVKFWINSYIRIYFPGTTSTGIYTLQDFILARRVHGMSWACVQPPAAVHTSLGLRSKSA</sequence>
<dbReference type="EMBL" id="LGRX02017148">
    <property type="protein sequence ID" value="KAK3261099.1"/>
    <property type="molecule type" value="Genomic_DNA"/>
</dbReference>
<dbReference type="AlphaFoldDB" id="A0AAE0FJW4"/>
<keyword evidence="2" id="KW-1185">Reference proteome</keyword>
<protein>
    <submittedName>
        <fullName evidence="1">Uncharacterized protein</fullName>
    </submittedName>
</protein>
<gene>
    <name evidence="1" type="ORF">CYMTET_29980</name>
</gene>
<organism evidence="1 2">
    <name type="scientific">Cymbomonas tetramitiformis</name>
    <dbReference type="NCBI Taxonomy" id="36881"/>
    <lineage>
        <taxon>Eukaryota</taxon>
        <taxon>Viridiplantae</taxon>
        <taxon>Chlorophyta</taxon>
        <taxon>Pyramimonadophyceae</taxon>
        <taxon>Pyramimonadales</taxon>
        <taxon>Pyramimonadaceae</taxon>
        <taxon>Cymbomonas</taxon>
    </lineage>
</organism>
<accession>A0AAE0FJW4</accession>